<dbReference type="EMBL" id="JBHSDU010000003">
    <property type="protein sequence ID" value="MFC4310837.1"/>
    <property type="molecule type" value="Genomic_DNA"/>
</dbReference>
<dbReference type="InterPro" id="IPR052018">
    <property type="entry name" value="PHP_domain"/>
</dbReference>
<accession>A0ABV8STP0</accession>
<keyword evidence="2" id="KW-1185">Reference proteome</keyword>
<comment type="caution">
    <text evidence="1">The sequence shown here is derived from an EMBL/GenBank/DDBJ whole genome shotgun (WGS) entry which is preliminary data.</text>
</comment>
<reference evidence="2" key="1">
    <citation type="journal article" date="2019" name="Int. J. Syst. Evol. Microbiol.">
        <title>The Global Catalogue of Microorganisms (GCM) 10K type strain sequencing project: providing services to taxonomists for standard genome sequencing and annotation.</title>
        <authorList>
            <consortium name="The Broad Institute Genomics Platform"/>
            <consortium name="The Broad Institute Genome Sequencing Center for Infectious Disease"/>
            <person name="Wu L."/>
            <person name="Ma J."/>
        </authorList>
    </citation>
    <scope>NUCLEOTIDE SEQUENCE [LARGE SCALE GENOMIC DNA]</scope>
    <source>
        <strain evidence="2">CGMCC 1.10759</strain>
    </source>
</reference>
<gene>
    <name evidence="1" type="ORF">ACFPN2_17210</name>
</gene>
<dbReference type="RefSeq" id="WP_380598671.1">
    <property type="nucleotide sequence ID" value="NZ_JBHSDU010000003.1"/>
</dbReference>
<sequence length="472" mass="51533">MCCLHAAAPTPDLILRDTITDKAYRTYRLLPFDVPDGIQALEIRFDYTGRDARTTIDVGLLGPGEKFDIEFRGWSGGNKRSFTLSASDATPSYLAGPVTPGKWQPLLGVPNIRNGQTTEFTAEVYFQRNNPAPLKAEAGWYRGDLHMHSAHSDGNCASKSGDKRVPCPLFLTLDAAANHGLDFVAFTDHNTISHIKELTAPQPYFDKLLLIPGMEMTTFQGHANAFNLREPVDIRVSSKEVPDWNTLLTEAKNKGALVSINHPRVPTGEACMGCGWSPNPPADLSLVQAVEVVNGNDIESPITGIPFWHEQLQKGYRLTAIGGSDTHDVTSKNVSPPQGRIGVPTTVVYAKELSIDAIMEGIRACNVFIDAAGSRDRKLELSATYKQTVAMGGQLSVPAKQSVTFTARIEQMTGGTVEIIRAGNITRRTGIPAAKHTWSFEETSDGQRHWIRIDVRDADGKLALLGNPIYVN</sequence>
<evidence type="ECO:0000313" key="1">
    <source>
        <dbReference type="EMBL" id="MFC4310837.1"/>
    </source>
</evidence>
<protein>
    <submittedName>
        <fullName evidence="1">CehA/McbA family metallohydrolase</fullName>
    </submittedName>
</protein>
<name>A0ABV8STP0_9GAMM</name>
<dbReference type="PANTHER" id="PTHR42924:SF3">
    <property type="entry name" value="POLYMERASE_HISTIDINOL PHOSPHATASE N-TERMINAL DOMAIN-CONTAINING PROTEIN"/>
    <property type="match status" value="1"/>
</dbReference>
<dbReference type="PANTHER" id="PTHR42924">
    <property type="entry name" value="EXONUCLEASE"/>
    <property type="match status" value="1"/>
</dbReference>
<dbReference type="Gene3D" id="3.20.20.140">
    <property type="entry name" value="Metal-dependent hydrolases"/>
    <property type="match status" value="1"/>
</dbReference>
<evidence type="ECO:0000313" key="2">
    <source>
        <dbReference type="Proteomes" id="UP001595904"/>
    </source>
</evidence>
<proteinExistence type="predicted"/>
<organism evidence="1 2">
    <name type="scientific">Steroidobacter flavus</name>
    <dbReference type="NCBI Taxonomy" id="1842136"/>
    <lineage>
        <taxon>Bacteria</taxon>
        <taxon>Pseudomonadati</taxon>
        <taxon>Pseudomonadota</taxon>
        <taxon>Gammaproteobacteria</taxon>
        <taxon>Steroidobacterales</taxon>
        <taxon>Steroidobacteraceae</taxon>
        <taxon>Steroidobacter</taxon>
    </lineage>
</organism>
<dbReference type="NCBIfam" id="NF038032">
    <property type="entry name" value="CehA_McbA_metalo"/>
    <property type="match status" value="1"/>
</dbReference>
<dbReference type="Proteomes" id="UP001595904">
    <property type="component" value="Unassembled WGS sequence"/>
</dbReference>
<dbReference type="InterPro" id="IPR016195">
    <property type="entry name" value="Pol/histidinol_Pase-like"/>
</dbReference>
<dbReference type="SUPFAM" id="SSF89550">
    <property type="entry name" value="PHP domain-like"/>
    <property type="match status" value="1"/>
</dbReference>